<evidence type="ECO:0000313" key="2">
    <source>
        <dbReference type="Proteomes" id="UP001230649"/>
    </source>
</evidence>
<gene>
    <name evidence="1" type="ORF">QFC20_000758</name>
</gene>
<organism evidence="1 2">
    <name type="scientific">Naganishia adeliensis</name>
    <dbReference type="NCBI Taxonomy" id="92952"/>
    <lineage>
        <taxon>Eukaryota</taxon>
        <taxon>Fungi</taxon>
        <taxon>Dikarya</taxon>
        <taxon>Basidiomycota</taxon>
        <taxon>Agaricomycotina</taxon>
        <taxon>Tremellomycetes</taxon>
        <taxon>Filobasidiales</taxon>
        <taxon>Filobasidiaceae</taxon>
        <taxon>Naganishia</taxon>
    </lineage>
</organism>
<keyword evidence="2" id="KW-1185">Reference proteome</keyword>
<dbReference type="Proteomes" id="UP001230649">
    <property type="component" value="Unassembled WGS sequence"/>
</dbReference>
<name>A0ACC2WY86_9TREE</name>
<proteinExistence type="predicted"/>
<dbReference type="EMBL" id="JASBWS010000004">
    <property type="protein sequence ID" value="KAJ9116085.1"/>
    <property type="molecule type" value="Genomic_DNA"/>
</dbReference>
<reference evidence="1" key="1">
    <citation type="submission" date="2023-04" db="EMBL/GenBank/DDBJ databases">
        <title>Draft Genome sequencing of Naganishia species isolated from polar environments using Oxford Nanopore Technology.</title>
        <authorList>
            <person name="Leo P."/>
            <person name="Venkateswaran K."/>
        </authorList>
    </citation>
    <scope>NUCLEOTIDE SEQUENCE</scope>
    <source>
        <strain evidence="1">MNA-CCFEE 5262</strain>
    </source>
</reference>
<comment type="caution">
    <text evidence="1">The sequence shown here is derived from an EMBL/GenBank/DDBJ whole genome shotgun (WGS) entry which is preliminary data.</text>
</comment>
<protein>
    <submittedName>
        <fullName evidence="1">Uncharacterized protein</fullName>
    </submittedName>
</protein>
<evidence type="ECO:0000313" key="1">
    <source>
        <dbReference type="EMBL" id="KAJ9116085.1"/>
    </source>
</evidence>
<sequence length="340" mass="37544">MTEVVSTDAASSVPTINRHAALRSVFESFRTTLDDQNERRERIIVSSRQVTSLSKKVIFHLLRISLIPRTAADRGEQRAKTLAEADEKVEEILGWLRKCRDDLREADVSFWAYARNISPGIQEFIEAVSLQHYLRHSTLITLAEVHERLRESESDPRPPRPEKKEQIVPISAEDYALGVSDLTGELMRYATNCSSTGDHETALHACAFVRDMKAGLDTAQPFVRDLKKKQEVTSASLEKIEKICYAIQLKILEYGDRPDVLERFAKRALEESEEDGRAGEHGGPAEGKRAGESGRGRGSARAGGGRGRGRGGAQGGSHGDGPPRKKVMTETGGDEGVEKP</sequence>
<accession>A0ACC2WY86</accession>